<dbReference type="EMBL" id="CH473965">
    <property type="protein sequence ID" value="EDL99322.1"/>
    <property type="molecule type" value="Genomic_DNA"/>
</dbReference>
<organism evidence="1 2">
    <name type="scientific">Rattus norvegicus</name>
    <name type="common">Rat</name>
    <dbReference type="NCBI Taxonomy" id="10116"/>
    <lineage>
        <taxon>Eukaryota</taxon>
        <taxon>Metazoa</taxon>
        <taxon>Chordata</taxon>
        <taxon>Craniata</taxon>
        <taxon>Vertebrata</taxon>
        <taxon>Euteleostomi</taxon>
        <taxon>Mammalia</taxon>
        <taxon>Eutheria</taxon>
        <taxon>Euarchontoglires</taxon>
        <taxon>Glires</taxon>
        <taxon>Rodentia</taxon>
        <taxon>Myomorpha</taxon>
        <taxon>Muroidea</taxon>
        <taxon>Muridae</taxon>
        <taxon>Murinae</taxon>
        <taxon>Rattus</taxon>
    </lineage>
</organism>
<name>A6IN88_RAT</name>
<dbReference type="Proteomes" id="UP000234681">
    <property type="component" value="Chromosome 9"/>
</dbReference>
<accession>A6IN88</accession>
<gene>
    <name evidence="1" type="ORF">rCG_22559</name>
</gene>
<reference evidence="1 2" key="1">
    <citation type="submission" date="2005-09" db="EMBL/GenBank/DDBJ databases">
        <authorList>
            <person name="Mural R.J."/>
            <person name="Li P.W."/>
            <person name="Adams M.D."/>
            <person name="Amanatides P.G."/>
            <person name="Baden-Tillson H."/>
            <person name="Barnstead M."/>
            <person name="Chin S.H."/>
            <person name="Dew I."/>
            <person name="Evans C.A."/>
            <person name="Ferriera S."/>
            <person name="Flanigan M."/>
            <person name="Fosler C."/>
            <person name="Glodek A."/>
            <person name="Gu Z."/>
            <person name="Holt R.A."/>
            <person name="Jennings D."/>
            <person name="Kraft C.L."/>
            <person name="Lu F."/>
            <person name="Nguyen T."/>
            <person name="Nusskern D.R."/>
            <person name="Pfannkoch C.M."/>
            <person name="Sitter C."/>
            <person name="Sutton G.G."/>
            <person name="Venter J.C."/>
            <person name="Wang Z."/>
            <person name="Woodage T."/>
            <person name="Zheng X.H."/>
            <person name="Zhong F."/>
        </authorList>
    </citation>
    <scope>NUCLEOTIDE SEQUENCE [LARGE SCALE GENOMIC DNA]</scope>
    <source>
        <strain>BN</strain>
        <strain evidence="2">Sprague-Dawley</strain>
    </source>
</reference>
<evidence type="ECO:0000313" key="2">
    <source>
        <dbReference type="Proteomes" id="UP000234681"/>
    </source>
</evidence>
<dbReference type="AlphaFoldDB" id="A6IN88"/>
<sequence>MVTELSNSSKKLYVDCGHSFIETSKSPMRTKDKISCSLNYWIRRKFLNVNR</sequence>
<proteinExistence type="predicted"/>
<protein>
    <submittedName>
        <fullName evidence="1">RCG22559</fullName>
    </submittedName>
</protein>
<evidence type="ECO:0000313" key="1">
    <source>
        <dbReference type="EMBL" id="EDL99322.1"/>
    </source>
</evidence>